<reference evidence="3" key="1">
    <citation type="journal article" date="2014" name="Genome Announc.">
        <title>Draft genome sequence of the plant-pathogenic soil fungus Rhizoctonia solani anastomosis group 3 strain Rhs1AP.</title>
        <authorList>
            <person name="Cubeta M.A."/>
            <person name="Thomas E."/>
            <person name="Dean R.A."/>
            <person name="Jabaji S."/>
            <person name="Neate S.M."/>
            <person name="Tavantzis S."/>
            <person name="Toda T."/>
            <person name="Vilgalys R."/>
            <person name="Bharathan N."/>
            <person name="Fedorova-Abrams N."/>
            <person name="Pakala S.B."/>
            <person name="Pakala S.M."/>
            <person name="Zafar N."/>
            <person name="Joardar V."/>
            <person name="Losada L."/>
            <person name="Nierman W.C."/>
        </authorList>
    </citation>
    <scope>NUCLEOTIDE SEQUENCE [LARGE SCALE GENOMIC DNA]</scope>
    <source>
        <strain evidence="3">AG-3</strain>
    </source>
</reference>
<sequence>MPPAKKDKPSYANAAEKAGTGPKAFRPPKRTPKSGGTEKKPEDEEMEVDKVAPPPETAWMVIVSGGNIPKEVCRHITDLAVDARAYGLFRSPNEECESRLASLVTKAFAPGKAPMSEEMGSFVRWMRTGAGLLKNPEGEYRNDGSDVVVFAHPRAFWPPVLGEGAKTGWRWEFSRPGLTEDEAKAVLGLLDPNGSWGAKFVYRLVDSAGGKLHKFAVMCPTAPENVARDFELEGVTLKFVASCSFCKRGGILHPVHTTDDCSLLGMVNKLRDNQGLNPLRVSVDSVEWVTGRKAFEAEPLVEALKKRVEDLEKRVKVLEAAKAPQNNNNGKKRKAPPAENAPPKKKSNVENKGENKKGKGKKKQN</sequence>
<feature type="compositionally biased region" description="Basic and acidic residues" evidence="1">
    <location>
        <begin position="347"/>
        <end position="357"/>
    </location>
</feature>
<evidence type="ECO:0000313" key="2">
    <source>
        <dbReference type="EMBL" id="EUC61408.1"/>
    </source>
</evidence>
<comment type="caution">
    <text evidence="2">The sequence shown here is derived from an EMBL/GenBank/DDBJ whole genome shotgun (WGS) entry which is preliminary data.</text>
</comment>
<protein>
    <submittedName>
        <fullName evidence="2">Uncharacterized protein</fullName>
    </submittedName>
</protein>
<accession>X8JEP3</accession>
<proteinExistence type="predicted"/>
<dbReference type="OrthoDB" id="2669066at2759"/>
<dbReference type="Proteomes" id="UP000030108">
    <property type="component" value="Unassembled WGS sequence"/>
</dbReference>
<dbReference type="AlphaFoldDB" id="X8JEP3"/>
<name>X8JEP3_9AGAM</name>
<gene>
    <name evidence="2" type="ORF">RSOL_393640</name>
</gene>
<feature type="non-terminal residue" evidence="2">
    <location>
        <position position="365"/>
    </location>
</feature>
<feature type="region of interest" description="Disordered" evidence="1">
    <location>
        <begin position="318"/>
        <end position="365"/>
    </location>
</feature>
<evidence type="ECO:0000313" key="3">
    <source>
        <dbReference type="Proteomes" id="UP000030108"/>
    </source>
</evidence>
<dbReference type="EMBL" id="JATN01000319">
    <property type="protein sequence ID" value="EUC61408.1"/>
    <property type="molecule type" value="Genomic_DNA"/>
</dbReference>
<evidence type="ECO:0000256" key="1">
    <source>
        <dbReference type="SAM" id="MobiDB-lite"/>
    </source>
</evidence>
<feature type="region of interest" description="Disordered" evidence="1">
    <location>
        <begin position="1"/>
        <end position="53"/>
    </location>
</feature>
<organism evidence="2 3">
    <name type="scientific">Rhizoctonia solani AG-3 Rhs1AP</name>
    <dbReference type="NCBI Taxonomy" id="1086054"/>
    <lineage>
        <taxon>Eukaryota</taxon>
        <taxon>Fungi</taxon>
        <taxon>Dikarya</taxon>
        <taxon>Basidiomycota</taxon>
        <taxon>Agaricomycotina</taxon>
        <taxon>Agaricomycetes</taxon>
        <taxon>Cantharellales</taxon>
        <taxon>Ceratobasidiaceae</taxon>
        <taxon>Rhizoctonia</taxon>
    </lineage>
</organism>